<gene>
    <name evidence="4" type="ORF">QE152_g39687</name>
</gene>
<feature type="compositionally biased region" description="Polar residues" evidence="2">
    <location>
        <begin position="76"/>
        <end position="87"/>
    </location>
</feature>
<protein>
    <submittedName>
        <fullName evidence="4">CENP-B N-terminal DNA-binding domain</fullName>
    </submittedName>
</protein>
<dbReference type="Gene3D" id="1.10.10.60">
    <property type="entry name" value="Homeodomain-like"/>
    <property type="match status" value="1"/>
</dbReference>
<dbReference type="GO" id="GO:0003677">
    <property type="term" value="F:DNA binding"/>
    <property type="evidence" value="ECO:0007669"/>
    <property type="project" value="UniProtKB-KW"/>
</dbReference>
<keyword evidence="4" id="KW-0238">DNA-binding</keyword>
<sequence length="100" mass="11447">MLALLPIIPRGNGLCRYQKFILQKKMSQKTNKKRKLWKDETMAAAVKAVKDKQIGYLKAAKEFQVPRTTLFRLCQNNGTPEPISNTKLGRPPVFSRELES</sequence>
<name>A0AAW1HTI4_POPJA</name>
<comment type="subcellular location">
    <subcellularLocation>
        <location evidence="1">Nucleus</location>
    </subcellularLocation>
</comment>
<organism evidence="4 5">
    <name type="scientific">Popillia japonica</name>
    <name type="common">Japanese beetle</name>
    <dbReference type="NCBI Taxonomy" id="7064"/>
    <lineage>
        <taxon>Eukaryota</taxon>
        <taxon>Metazoa</taxon>
        <taxon>Ecdysozoa</taxon>
        <taxon>Arthropoda</taxon>
        <taxon>Hexapoda</taxon>
        <taxon>Insecta</taxon>
        <taxon>Pterygota</taxon>
        <taxon>Neoptera</taxon>
        <taxon>Endopterygota</taxon>
        <taxon>Coleoptera</taxon>
        <taxon>Polyphaga</taxon>
        <taxon>Scarabaeiformia</taxon>
        <taxon>Scarabaeidae</taxon>
        <taxon>Rutelinae</taxon>
        <taxon>Popillia</taxon>
    </lineage>
</organism>
<dbReference type="InterPro" id="IPR007889">
    <property type="entry name" value="HTH_Psq"/>
</dbReference>
<feature type="region of interest" description="Disordered" evidence="2">
    <location>
        <begin position="76"/>
        <end position="100"/>
    </location>
</feature>
<dbReference type="Proteomes" id="UP001458880">
    <property type="component" value="Unassembled WGS sequence"/>
</dbReference>
<reference evidence="4 5" key="1">
    <citation type="journal article" date="2024" name="BMC Genomics">
        <title>De novo assembly and annotation of Popillia japonica's genome with initial clues to its potential as an invasive pest.</title>
        <authorList>
            <person name="Cucini C."/>
            <person name="Boschi S."/>
            <person name="Funari R."/>
            <person name="Cardaioli E."/>
            <person name="Iannotti N."/>
            <person name="Marturano G."/>
            <person name="Paoli F."/>
            <person name="Bruttini M."/>
            <person name="Carapelli A."/>
            <person name="Frati F."/>
            <person name="Nardi F."/>
        </authorList>
    </citation>
    <scope>NUCLEOTIDE SEQUENCE [LARGE SCALE GENOMIC DNA]</scope>
    <source>
        <strain evidence="4">DMR45628</strain>
    </source>
</reference>
<evidence type="ECO:0000313" key="5">
    <source>
        <dbReference type="Proteomes" id="UP001458880"/>
    </source>
</evidence>
<dbReference type="AlphaFoldDB" id="A0AAW1HTI4"/>
<dbReference type="Pfam" id="PF05225">
    <property type="entry name" value="HTH_psq"/>
    <property type="match status" value="1"/>
</dbReference>
<evidence type="ECO:0000259" key="3">
    <source>
        <dbReference type="Pfam" id="PF05225"/>
    </source>
</evidence>
<accession>A0AAW1HTI4</accession>
<evidence type="ECO:0000313" key="4">
    <source>
        <dbReference type="EMBL" id="KAK9679825.1"/>
    </source>
</evidence>
<dbReference type="SUPFAM" id="SSF46689">
    <property type="entry name" value="Homeodomain-like"/>
    <property type="match status" value="1"/>
</dbReference>
<dbReference type="GO" id="GO:0005634">
    <property type="term" value="C:nucleus"/>
    <property type="evidence" value="ECO:0007669"/>
    <property type="project" value="UniProtKB-SubCell"/>
</dbReference>
<dbReference type="EMBL" id="JASPKY010000970">
    <property type="protein sequence ID" value="KAK9679825.1"/>
    <property type="molecule type" value="Genomic_DNA"/>
</dbReference>
<feature type="domain" description="HTH psq-type" evidence="3">
    <location>
        <begin position="39"/>
        <end position="74"/>
    </location>
</feature>
<keyword evidence="5" id="KW-1185">Reference proteome</keyword>
<evidence type="ECO:0000256" key="2">
    <source>
        <dbReference type="SAM" id="MobiDB-lite"/>
    </source>
</evidence>
<comment type="caution">
    <text evidence="4">The sequence shown here is derived from an EMBL/GenBank/DDBJ whole genome shotgun (WGS) entry which is preliminary data.</text>
</comment>
<dbReference type="InterPro" id="IPR009057">
    <property type="entry name" value="Homeodomain-like_sf"/>
</dbReference>
<evidence type="ECO:0000256" key="1">
    <source>
        <dbReference type="ARBA" id="ARBA00004123"/>
    </source>
</evidence>
<proteinExistence type="predicted"/>